<evidence type="ECO:0000256" key="1">
    <source>
        <dbReference type="SAM" id="MobiDB-lite"/>
    </source>
</evidence>
<accession>A0ABM8W651</accession>
<dbReference type="EMBL" id="CAJVQB010001434">
    <property type="protein sequence ID" value="CAG8535486.1"/>
    <property type="molecule type" value="Genomic_DNA"/>
</dbReference>
<dbReference type="Proteomes" id="UP000789901">
    <property type="component" value="Unassembled WGS sequence"/>
</dbReference>
<gene>
    <name evidence="2" type="ORF">GMARGA_LOCUS3827</name>
</gene>
<sequence>TSMRQIDSRYQIAIPNNLASRLIFGKVLKKRECKVLIEHWTITQFQNILFEVVNKCKGCTLNMLKNKQSCIGYYPKHAIIGAIPLSKKLKERDQLLVLFSMFKNIYRDNEFVGISESRLEKLETVEEMNWLRIEALTGKQLRTLSSLMPNTKWTRIQSQRLSSKAGLRILAKPDTRISVKQFKLSAYHSSSSMSIGENYSYKNGSRSCIGLGSGSSKVPSNTGNQKRSENKELTLVLK</sequence>
<keyword evidence="3" id="KW-1185">Reference proteome</keyword>
<name>A0ABM8W651_GIGMA</name>
<feature type="region of interest" description="Disordered" evidence="1">
    <location>
        <begin position="212"/>
        <end position="238"/>
    </location>
</feature>
<protein>
    <submittedName>
        <fullName evidence="2">20842_t:CDS:1</fullName>
    </submittedName>
</protein>
<organism evidence="2 3">
    <name type="scientific">Gigaspora margarita</name>
    <dbReference type="NCBI Taxonomy" id="4874"/>
    <lineage>
        <taxon>Eukaryota</taxon>
        <taxon>Fungi</taxon>
        <taxon>Fungi incertae sedis</taxon>
        <taxon>Mucoromycota</taxon>
        <taxon>Glomeromycotina</taxon>
        <taxon>Glomeromycetes</taxon>
        <taxon>Diversisporales</taxon>
        <taxon>Gigasporaceae</taxon>
        <taxon>Gigaspora</taxon>
    </lineage>
</organism>
<comment type="caution">
    <text evidence="2">The sequence shown here is derived from an EMBL/GenBank/DDBJ whole genome shotgun (WGS) entry which is preliminary data.</text>
</comment>
<evidence type="ECO:0000313" key="2">
    <source>
        <dbReference type="EMBL" id="CAG8535486.1"/>
    </source>
</evidence>
<feature type="compositionally biased region" description="Polar residues" evidence="1">
    <location>
        <begin position="214"/>
        <end position="225"/>
    </location>
</feature>
<proteinExistence type="predicted"/>
<reference evidence="2 3" key="1">
    <citation type="submission" date="2021-06" db="EMBL/GenBank/DDBJ databases">
        <authorList>
            <person name="Kallberg Y."/>
            <person name="Tangrot J."/>
            <person name="Rosling A."/>
        </authorList>
    </citation>
    <scope>NUCLEOTIDE SEQUENCE [LARGE SCALE GENOMIC DNA]</scope>
    <source>
        <strain evidence="2 3">120-4 pot B 10/14</strain>
    </source>
</reference>
<feature type="non-terminal residue" evidence="2">
    <location>
        <position position="1"/>
    </location>
</feature>
<evidence type="ECO:0000313" key="3">
    <source>
        <dbReference type="Proteomes" id="UP000789901"/>
    </source>
</evidence>